<protein>
    <submittedName>
        <fullName evidence="4">Marine proteobacterial sortase target protein</fullName>
    </submittedName>
</protein>
<dbReference type="InterPro" id="IPR002035">
    <property type="entry name" value="VWF_A"/>
</dbReference>
<dbReference type="SMART" id="SM00609">
    <property type="entry name" value="VIT"/>
    <property type="match status" value="1"/>
</dbReference>
<dbReference type="Gene3D" id="3.40.50.410">
    <property type="entry name" value="von Willebrand factor, type A domain"/>
    <property type="match status" value="1"/>
</dbReference>
<feature type="transmembrane region" description="Helical" evidence="1">
    <location>
        <begin position="7"/>
        <end position="28"/>
    </location>
</feature>
<dbReference type="SUPFAM" id="SSF53300">
    <property type="entry name" value="vWA-like"/>
    <property type="match status" value="1"/>
</dbReference>
<dbReference type="InterPro" id="IPR036465">
    <property type="entry name" value="vWFA_dom_sf"/>
</dbReference>
<dbReference type="SMART" id="SM00327">
    <property type="entry name" value="VWA"/>
    <property type="match status" value="1"/>
</dbReference>
<keyword evidence="1" id="KW-0812">Transmembrane</keyword>
<dbReference type="PROSITE" id="PS50234">
    <property type="entry name" value="VWFA"/>
    <property type="match status" value="1"/>
</dbReference>
<dbReference type="NCBIfam" id="TIGR03788">
    <property type="entry name" value="marine_srt_targ"/>
    <property type="match status" value="1"/>
</dbReference>
<proteinExistence type="predicted"/>
<feature type="domain" description="VWFA" evidence="2">
    <location>
        <begin position="364"/>
        <end position="560"/>
    </location>
</feature>
<sequence>MKFSPTFINTLIISGVLFINVAGVFISMGSNAYEIENSANLNNAEVNSPNWDEVNLNDVSSGTLLFKQSNSKQFLQAPQLKTQVDIIINGIVANVKVKQKFTNASKQWQHGVYAFPLPDDSAINQLIMRVGERVIIGEIQEKKQARETFNKAKKNGRKAALVEQHRPNLFTTHIANIPPNETVEVELTYFQQVNFHKVDDQAGEFSLHFPMAITPRYQPNRMINSSSAEPSENSRSGQAYHIDDSFSDQALPDLAYQTKVANQTIDLSVNLFSGAVLDQVNSINHSLISTQKSTGHYALKLVEQPMNKDFKLTWQYQQQDLPQVLNFQQKYHDKHYGLLMVLPGALPESLANSKNKNKVKVPRELTFILDTSGSMAGSSLDQAKQAFKYALSSLTEHDSFQLIAFNSYPTQLFSAPVSANNKHKQQAWRFVSELQSTGGTEIKSALNLALKPKVSTYYKTKIQTQTNDTQGEELQNKYIDENKKLQQIVFLTDGAVGNEAEIFSELAKNIGNKRLFTVGLGSAPNRYFMKKAAEIGRGSYQFISNHSELVKEMNSLFSKLSQPVLTNLMLNVEHDHRNAKQGSVTINTTPNPIPDVYAGEPLFLSYQITGQKADSLLSGIYQGKAWSVIVKSPLDENVAVMPKPDFIADDDLQQVSLTEKNIPPLATLWARRKIADHFRQLMLYKEPEAKANIIELALEYHLITPFTSLVAVEKEVSRPPNQTAKTKQLTNTLPAGQKLPSTALNWQWQFNAAISLLIMSAISLLLLPSRKRG</sequence>
<comment type="caution">
    <text evidence="4">The sequence shown here is derived from an EMBL/GenBank/DDBJ whole genome shotgun (WGS) entry which is preliminary data.</text>
</comment>
<dbReference type="PANTHER" id="PTHR45737:SF6">
    <property type="entry name" value="VON WILLEBRAND FACTOR A DOMAIN-CONTAINING PROTEIN 5A"/>
    <property type="match status" value="1"/>
</dbReference>
<name>A0ABY3MUB8_9GAMM</name>
<dbReference type="PANTHER" id="PTHR45737">
    <property type="entry name" value="VON WILLEBRAND FACTOR A DOMAIN-CONTAINING PROTEIN 5A"/>
    <property type="match status" value="1"/>
</dbReference>
<reference evidence="4 5" key="1">
    <citation type="submission" date="2019-08" db="EMBL/GenBank/DDBJ databases">
        <title>Microbe sample from Colwellia echini.</title>
        <authorList>
            <person name="Christiansen L."/>
            <person name="Pathiraja D."/>
            <person name="Schultz-Johansen M."/>
            <person name="Choi I.-G."/>
            <person name="Stougaard P."/>
        </authorList>
    </citation>
    <scope>NUCLEOTIDE SEQUENCE [LARGE SCALE GENOMIC DNA]</scope>
    <source>
        <strain evidence="4 5">A3</strain>
    </source>
</reference>
<dbReference type="Proteomes" id="UP000815846">
    <property type="component" value="Unassembled WGS sequence"/>
</dbReference>
<feature type="domain" description="VIT" evidence="3">
    <location>
        <begin position="63"/>
        <end position="191"/>
    </location>
</feature>
<organism evidence="4 5">
    <name type="scientific">Colwellia echini</name>
    <dbReference type="NCBI Taxonomy" id="1982103"/>
    <lineage>
        <taxon>Bacteria</taxon>
        <taxon>Pseudomonadati</taxon>
        <taxon>Pseudomonadota</taxon>
        <taxon>Gammaproteobacteria</taxon>
        <taxon>Alteromonadales</taxon>
        <taxon>Colwelliaceae</taxon>
        <taxon>Colwellia</taxon>
    </lineage>
</organism>
<dbReference type="Pfam" id="PF13768">
    <property type="entry name" value="VWA_3"/>
    <property type="match status" value="1"/>
</dbReference>
<evidence type="ECO:0000313" key="5">
    <source>
        <dbReference type="Proteomes" id="UP000815846"/>
    </source>
</evidence>
<dbReference type="InterPro" id="IPR013694">
    <property type="entry name" value="VIT"/>
</dbReference>
<dbReference type="EMBL" id="PJAI02000018">
    <property type="protein sequence ID" value="TYK64798.1"/>
    <property type="molecule type" value="Genomic_DNA"/>
</dbReference>
<evidence type="ECO:0000259" key="2">
    <source>
        <dbReference type="PROSITE" id="PS50234"/>
    </source>
</evidence>
<dbReference type="Pfam" id="PF08487">
    <property type="entry name" value="VIT"/>
    <property type="match status" value="1"/>
</dbReference>
<accession>A0ABY3MUB8</accession>
<evidence type="ECO:0000256" key="1">
    <source>
        <dbReference type="SAM" id="Phobius"/>
    </source>
</evidence>
<evidence type="ECO:0000259" key="3">
    <source>
        <dbReference type="PROSITE" id="PS51468"/>
    </source>
</evidence>
<evidence type="ECO:0000313" key="4">
    <source>
        <dbReference type="EMBL" id="TYK64798.1"/>
    </source>
</evidence>
<gene>
    <name evidence="4" type="ORF">CWS31_013980</name>
</gene>
<keyword evidence="5" id="KW-1185">Reference proteome</keyword>
<dbReference type="InterPro" id="IPR022440">
    <property type="entry name" value="CHP03788"/>
</dbReference>
<keyword evidence="1" id="KW-0472">Membrane</keyword>
<keyword evidence="1" id="KW-1133">Transmembrane helix</keyword>
<feature type="transmembrane region" description="Helical" evidence="1">
    <location>
        <begin position="748"/>
        <end position="767"/>
    </location>
</feature>
<dbReference type="RefSeq" id="WP_101343675.1">
    <property type="nucleotide sequence ID" value="NZ_PJAI02000018.1"/>
</dbReference>
<dbReference type="PROSITE" id="PS51468">
    <property type="entry name" value="VIT"/>
    <property type="match status" value="1"/>
</dbReference>